<keyword evidence="1" id="KW-0812">Transmembrane</keyword>
<evidence type="ECO:0000313" key="2">
    <source>
        <dbReference type="EMBL" id="GAC18995.1"/>
    </source>
</evidence>
<evidence type="ECO:0000313" key="3">
    <source>
        <dbReference type="Proteomes" id="UP000006327"/>
    </source>
</evidence>
<gene>
    <name evidence="2" type="ORF">GARC_2028</name>
</gene>
<dbReference type="Proteomes" id="UP000006327">
    <property type="component" value="Unassembled WGS sequence"/>
</dbReference>
<reference evidence="2 3" key="1">
    <citation type="journal article" date="2017" name="Antonie Van Leeuwenhoek">
        <title>Rhizobium rhizosphaerae sp. nov., a novel species isolated from rice rhizosphere.</title>
        <authorList>
            <person name="Zhao J.J."/>
            <person name="Zhang J."/>
            <person name="Zhang R.J."/>
            <person name="Zhang C.W."/>
            <person name="Yin H.Q."/>
            <person name="Zhang X.X."/>
        </authorList>
    </citation>
    <scope>NUCLEOTIDE SEQUENCE [LARGE SCALE GENOMIC DNA]</scope>
    <source>
        <strain evidence="2 3">BSs20135</strain>
    </source>
</reference>
<accession>K6Z6C8</accession>
<keyword evidence="1" id="KW-0472">Membrane</keyword>
<evidence type="ECO:0008006" key="4">
    <source>
        <dbReference type="Google" id="ProtNLM"/>
    </source>
</evidence>
<dbReference type="eggNOG" id="ENOG5032R20">
    <property type="taxonomic scope" value="Bacteria"/>
</dbReference>
<dbReference type="AlphaFoldDB" id="K6Z6C8"/>
<name>K6Z6C8_9ALTE</name>
<dbReference type="STRING" id="493475.GARC_2028"/>
<keyword evidence="1" id="KW-1133">Transmembrane helix</keyword>
<feature type="transmembrane region" description="Helical" evidence="1">
    <location>
        <begin position="113"/>
        <end position="135"/>
    </location>
</feature>
<keyword evidence="3" id="KW-1185">Reference proteome</keyword>
<dbReference type="EMBL" id="BAEO01000027">
    <property type="protein sequence ID" value="GAC18995.1"/>
    <property type="molecule type" value="Genomic_DNA"/>
</dbReference>
<dbReference type="RefSeq" id="WP_007619351.1">
    <property type="nucleotide sequence ID" value="NZ_BAEO01000027.1"/>
</dbReference>
<proteinExistence type="predicted"/>
<comment type="caution">
    <text evidence="2">The sequence shown here is derived from an EMBL/GenBank/DDBJ whole genome shotgun (WGS) entry which is preliminary data.</text>
</comment>
<organism evidence="2 3">
    <name type="scientific">Paraglaciecola arctica BSs20135</name>
    <dbReference type="NCBI Taxonomy" id="493475"/>
    <lineage>
        <taxon>Bacteria</taxon>
        <taxon>Pseudomonadati</taxon>
        <taxon>Pseudomonadota</taxon>
        <taxon>Gammaproteobacteria</taxon>
        <taxon>Alteromonadales</taxon>
        <taxon>Alteromonadaceae</taxon>
        <taxon>Paraglaciecola</taxon>
    </lineage>
</organism>
<feature type="transmembrane region" description="Helical" evidence="1">
    <location>
        <begin position="85"/>
        <end position="107"/>
    </location>
</feature>
<protein>
    <recommendedName>
        <fullName evidence="4">MotA/TolQ/ExbB proton channel domain-containing protein</fullName>
    </recommendedName>
</protein>
<evidence type="ECO:0000256" key="1">
    <source>
        <dbReference type="SAM" id="Phobius"/>
    </source>
</evidence>
<sequence length="151" mass="16373">MMFLLGMIIFVGMIVMAMMMSGEMMMFVNLPSLIVVIPPALMFTLTSSSKQSRSHAVKLLFNESLHLNSAELIAAKHVFTTFGNLNILMGFIGVIIGAIAMGNTLYGENISQIFGSALAVCVLPFFYALLIKVLCSAAEAKIQFKIINLAS</sequence>
<feature type="transmembrane region" description="Helical" evidence="1">
    <location>
        <begin position="27"/>
        <end position="45"/>
    </location>
</feature>